<dbReference type="EMBL" id="CQPA01000074">
    <property type="protein sequence ID" value="CNV24017.1"/>
    <property type="molecule type" value="Genomic_DNA"/>
</dbReference>
<evidence type="ECO:0000313" key="1">
    <source>
        <dbReference type="EMBL" id="CNV24017.1"/>
    </source>
</evidence>
<dbReference type="AlphaFoldDB" id="A0A655EIN4"/>
<reference evidence="1 2" key="1">
    <citation type="submission" date="2015-03" db="EMBL/GenBank/DDBJ databases">
        <authorList>
            <consortium name="Pathogen Informatics"/>
        </authorList>
    </citation>
    <scope>NUCLEOTIDE SEQUENCE [LARGE SCALE GENOMIC DNA]</scope>
    <source>
        <strain evidence="1 2">A1104</strain>
    </source>
</reference>
<protein>
    <submittedName>
        <fullName evidence="1">Uncharacterized protein</fullName>
    </submittedName>
</protein>
<name>A0A655EIN4_SALET</name>
<proteinExistence type="predicted"/>
<evidence type="ECO:0000313" key="2">
    <source>
        <dbReference type="Proteomes" id="UP000041314"/>
    </source>
</evidence>
<sequence length="100" mass="11410">MNFFQRLSSRPLANHRNDTARVALTVEDGRWATHQLNTLKHVGINNRIVVEVTLQFQAIQIVILAQADGREATDNHEVIGIGSAATAYRYARRVTQRFFY</sequence>
<dbReference type="Proteomes" id="UP000041314">
    <property type="component" value="Unassembled WGS sequence"/>
</dbReference>
<accession>A0A655EIN4</accession>
<gene>
    <name evidence="1" type="ORF">ERS008198_04757</name>
</gene>
<organism evidence="1 2">
    <name type="scientific">Salmonella enterica subsp. enterica serovar Bovismorbificans</name>
    <dbReference type="NCBI Taxonomy" id="58097"/>
    <lineage>
        <taxon>Bacteria</taxon>
        <taxon>Pseudomonadati</taxon>
        <taxon>Pseudomonadota</taxon>
        <taxon>Gammaproteobacteria</taxon>
        <taxon>Enterobacterales</taxon>
        <taxon>Enterobacteriaceae</taxon>
        <taxon>Salmonella</taxon>
    </lineage>
</organism>